<feature type="compositionally biased region" description="Low complexity" evidence="11">
    <location>
        <begin position="63"/>
        <end position="72"/>
    </location>
</feature>
<evidence type="ECO:0000256" key="1">
    <source>
        <dbReference type="ARBA" id="ARBA00004123"/>
    </source>
</evidence>
<dbReference type="AlphaFoldDB" id="A0A6I8N0I1"/>
<feature type="domain" description="C2H2-type" evidence="12">
    <location>
        <begin position="101"/>
        <end position="128"/>
    </location>
</feature>
<dbReference type="GeneTree" id="ENSGT01150000286952"/>
<dbReference type="GO" id="GO:0008270">
    <property type="term" value="F:zinc ion binding"/>
    <property type="evidence" value="ECO:0007669"/>
    <property type="project" value="UniProtKB-KW"/>
</dbReference>
<evidence type="ECO:0000259" key="12">
    <source>
        <dbReference type="PROSITE" id="PS50157"/>
    </source>
</evidence>
<keyword evidence="9" id="KW-0539">Nucleus</keyword>
<feature type="region of interest" description="Disordered" evidence="11">
    <location>
        <begin position="119"/>
        <end position="286"/>
    </location>
</feature>
<comment type="subcellular location">
    <subcellularLocation>
        <location evidence="1">Nucleus</location>
    </subcellularLocation>
</comment>
<dbReference type="SUPFAM" id="SSF57667">
    <property type="entry name" value="beta-beta-alpha zinc fingers"/>
    <property type="match status" value="1"/>
</dbReference>
<feature type="region of interest" description="Disordered" evidence="11">
    <location>
        <begin position="60"/>
        <end position="94"/>
    </location>
</feature>
<dbReference type="GO" id="GO:0005634">
    <property type="term" value="C:nucleus"/>
    <property type="evidence" value="ECO:0007669"/>
    <property type="project" value="UniProtKB-SubCell"/>
</dbReference>
<dbReference type="Gene3D" id="3.30.160.60">
    <property type="entry name" value="Classic Zinc Finger"/>
    <property type="match status" value="2"/>
</dbReference>
<sequence length="331" mass="35637">MCHKAPPLPPFSPTGFSIPKPQIFSHEDVGEGFWLPDLQPSEESVIPRGFCAGAVGENEADVAAAQPRRAPGGPEGDVPGDSSSVLLAGAPDTQPLLGRPYGCPECGKRFRWQSDLARHHRSHTGERPYRCPRCPKSFGQNSHLRRHQRTHPPERAGEGQAGGRRSGWGLDPLRLPLRGRPPQRGPRRPVCGGPFPAGPLRLEHRRSGEQQGRSFPPPSPAPQLQHRRTPALAPTAESWPAPAREWGKSPLYSWGDRPSPGRPSGKRLEHDWPPAKPRQAAAAEKAYARPLCGPSFGPSVPVGSVPAGFAREGDPAHVRGMGVASVESGLC</sequence>
<dbReference type="PROSITE" id="PS00028">
    <property type="entry name" value="ZINC_FINGER_C2H2_1"/>
    <property type="match status" value="2"/>
</dbReference>
<name>A0A6I8N0I1_ORNAN</name>
<dbReference type="SMART" id="SM00355">
    <property type="entry name" value="ZnF_C2H2"/>
    <property type="match status" value="2"/>
</dbReference>
<feature type="compositionally biased region" description="Pro residues" evidence="11">
    <location>
        <begin position="1"/>
        <end position="12"/>
    </location>
</feature>
<dbReference type="PROSITE" id="PS50157">
    <property type="entry name" value="ZINC_FINGER_C2H2_2"/>
    <property type="match status" value="2"/>
</dbReference>
<organism evidence="13 14">
    <name type="scientific">Ornithorhynchus anatinus</name>
    <name type="common">Duckbill platypus</name>
    <dbReference type="NCBI Taxonomy" id="9258"/>
    <lineage>
        <taxon>Eukaryota</taxon>
        <taxon>Metazoa</taxon>
        <taxon>Chordata</taxon>
        <taxon>Craniata</taxon>
        <taxon>Vertebrata</taxon>
        <taxon>Euteleostomi</taxon>
        <taxon>Mammalia</taxon>
        <taxon>Monotremata</taxon>
        <taxon>Ornithorhynchidae</taxon>
        <taxon>Ornithorhynchus</taxon>
    </lineage>
</organism>
<evidence type="ECO:0000256" key="3">
    <source>
        <dbReference type="ARBA" id="ARBA00022737"/>
    </source>
</evidence>
<evidence type="ECO:0000256" key="5">
    <source>
        <dbReference type="ARBA" id="ARBA00022833"/>
    </source>
</evidence>
<dbReference type="Pfam" id="PF00096">
    <property type="entry name" value="zf-C2H2"/>
    <property type="match status" value="2"/>
</dbReference>
<reference evidence="13 14" key="1">
    <citation type="journal article" date="2008" name="Nature">
        <title>Genome analysis of the platypus reveals unique signatures of evolution.</title>
        <authorList>
            <person name="Warren W.C."/>
            <person name="Hillier L.W."/>
            <person name="Marshall Graves J.A."/>
            <person name="Birney E."/>
            <person name="Ponting C.P."/>
            <person name="Grutzner F."/>
            <person name="Belov K."/>
            <person name="Miller W."/>
            <person name="Clarke L."/>
            <person name="Chinwalla A.T."/>
            <person name="Yang S.P."/>
            <person name="Heger A."/>
            <person name="Locke D.P."/>
            <person name="Miethke P."/>
            <person name="Waters P.D."/>
            <person name="Veyrunes F."/>
            <person name="Fulton L."/>
            <person name="Fulton B."/>
            <person name="Graves T."/>
            <person name="Wallis J."/>
            <person name="Puente X.S."/>
            <person name="Lopez-Otin C."/>
            <person name="Ordonez G.R."/>
            <person name="Eichler E.E."/>
            <person name="Chen L."/>
            <person name="Cheng Z."/>
            <person name="Deakin J.E."/>
            <person name="Alsop A."/>
            <person name="Thompson K."/>
            <person name="Kirby P."/>
            <person name="Papenfuss A.T."/>
            <person name="Wakefield M.J."/>
            <person name="Olender T."/>
            <person name="Lancet D."/>
            <person name="Huttley G.A."/>
            <person name="Smit A.F."/>
            <person name="Pask A."/>
            <person name="Temple-Smith P."/>
            <person name="Batzer M.A."/>
            <person name="Walker J.A."/>
            <person name="Konkel M.K."/>
            <person name="Harris R.S."/>
            <person name="Whittington C.M."/>
            <person name="Wong E.S."/>
            <person name="Gemmell N.J."/>
            <person name="Buschiazzo E."/>
            <person name="Vargas Jentzsch I.M."/>
            <person name="Merkel A."/>
            <person name="Schmitz J."/>
            <person name="Zemann A."/>
            <person name="Churakov G."/>
            <person name="Kriegs J.O."/>
            <person name="Brosius J."/>
            <person name="Murchison E.P."/>
            <person name="Sachidanandam R."/>
            <person name="Smith C."/>
            <person name="Hannon G.J."/>
            <person name="Tsend-Ayush E."/>
            <person name="McMillan D."/>
            <person name="Attenborough R."/>
            <person name="Rens W."/>
            <person name="Ferguson-Smith M."/>
            <person name="Lefevre C.M."/>
            <person name="Sharp J.A."/>
            <person name="Nicholas K.R."/>
            <person name="Ray D.A."/>
            <person name="Kube M."/>
            <person name="Reinhardt R."/>
            <person name="Pringle T.H."/>
            <person name="Taylor J."/>
            <person name="Jones R.C."/>
            <person name="Nixon B."/>
            <person name="Dacheux J.L."/>
            <person name="Niwa H."/>
            <person name="Sekita Y."/>
            <person name="Huang X."/>
            <person name="Stark A."/>
            <person name="Kheradpour P."/>
            <person name="Kellis M."/>
            <person name="Flicek P."/>
            <person name="Chen Y."/>
            <person name="Webber C."/>
            <person name="Hardison R."/>
            <person name="Nelson J."/>
            <person name="Hallsworth-Pepin K."/>
            <person name="Delehaunty K."/>
            <person name="Markovic C."/>
            <person name="Minx P."/>
            <person name="Feng Y."/>
            <person name="Kremitzki C."/>
            <person name="Mitreva M."/>
            <person name="Glasscock J."/>
            <person name="Wylie T."/>
            <person name="Wohldmann P."/>
            <person name="Thiru P."/>
            <person name="Nhan M.N."/>
            <person name="Pohl C.S."/>
            <person name="Smith S.M."/>
            <person name="Hou S."/>
            <person name="Nefedov M."/>
            <person name="de Jong P.J."/>
            <person name="Renfree M.B."/>
            <person name="Mardis E.R."/>
            <person name="Wilson R.K."/>
        </authorList>
    </citation>
    <scope>NUCLEOTIDE SEQUENCE [LARGE SCALE GENOMIC DNA]</scope>
    <source>
        <strain evidence="13 14">Glennie</strain>
    </source>
</reference>
<dbReference type="FunFam" id="3.30.160.60:FF:000322">
    <property type="entry name" value="GDNF-inducible zinc finger protein 1"/>
    <property type="match status" value="1"/>
</dbReference>
<keyword evidence="2" id="KW-0479">Metal-binding</keyword>
<dbReference type="Proteomes" id="UP000002279">
    <property type="component" value="Chromosome X5"/>
</dbReference>
<dbReference type="Ensembl" id="ENSOANT00000073161.1">
    <property type="protein sequence ID" value="ENSOANP00000034472.1"/>
    <property type="gene ID" value="ENSOANG00000038263.1"/>
</dbReference>
<protein>
    <recommendedName>
        <fullName evidence="12">C2H2-type domain-containing protein</fullName>
    </recommendedName>
</protein>
<dbReference type="FunFam" id="3.30.160.60:FF:000495">
    <property type="entry name" value="zinc finger protein 668"/>
    <property type="match status" value="1"/>
</dbReference>
<proteinExistence type="predicted"/>
<feature type="compositionally biased region" description="Low complexity" evidence="11">
    <location>
        <begin position="167"/>
        <end position="194"/>
    </location>
</feature>
<keyword evidence="7" id="KW-0238">DNA-binding</keyword>
<feature type="region of interest" description="Disordered" evidence="11">
    <location>
        <begin position="1"/>
        <end position="23"/>
    </location>
</feature>
<evidence type="ECO:0000256" key="8">
    <source>
        <dbReference type="ARBA" id="ARBA00023163"/>
    </source>
</evidence>
<evidence type="ECO:0000313" key="13">
    <source>
        <dbReference type="Ensembl" id="ENSOANP00000034472.1"/>
    </source>
</evidence>
<dbReference type="InParanoid" id="A0A6I8N0I1"/>
<feature type="domain" description="C2H2-type" evidence="12">
    <location>
        <begin position="129"/>
        <end position="156"/>
    </location>
</feature>
<keyword evidence="4 10" id="KW-0863">Zinc-finger</keyword>
<evidence type="ECO:0000256" key="9">
    <source>
        <dbReference type="ARBA" id="ARBA00023242"/>
    </source>
</evidence>
<keyword evidence="3" id="KW-0677">Repeat</keyword>
<dbReference type="InterPro" id="IPR036236">
    <property type="entry name" value="Znf_C2H2_sf"/>
</dbReference>
<evidence type="ECO:0000313" key="14">
    <source>
        <dbReference type="Proteomes" id="UP000002279"/>
    </source>
</evidence>
<evidence type="ECO:0000256" key="10">
    <source>
        <dbReference type="PROSITE-ProRule" id="PRU00042"/>
    </source>
</evidence>
<keyword evidence="5" id="KW-0862">Zinc</keyword>
<feature type="compositionally biased region" description="Low complexity" evidence="11">
    <location>
        <begin position="277"/>
        <end position="286"/>
    </location>
</feature>
<evidence type="ECO:0000256" key="6">
    <source>
        <dbReference type="ARBA" id="ARBA00023015"/>
    </source>
</evidence>
<dbReference type="InterPro" id="IPR013087">
    <property type="entry name" value="Znf_C2H2_type"/>
</dbReference>
<reference evidence="13" key="2">
    <citation type="submission" date="2025-08" db="UniProtKB">
        <authorList>
            <consortium name="Ensembl"/>
        </authorList>
    </citation>
    <scope>IDENTIFICATION</scope>
    <source>
        <strain evidence="13">Glennie</strain>
    </source>
</reference>
<dbReference type="PANTHER" id="PTHR23226:SF377">
    <property type="entry name" value="ZINC FINGER AND SCAN DOMAIN-CONTAINING PROTEIN 20"/>
    <property type="match status" value="1"/>
</dbReference>
<keyword evidence="8" id="KW-0804">Transcription</keyword>
<evidence type="ECO:0000256" key="7">
    <source>
        <dbReference type="ARBA" id="ARBA00023125"/>
    </source>
</evidence>
<evidence type="ECO:0000256" key="11">
    <source>
        <dbReference type="SAM" id="MobiDB-lite"/>
    </source>
</evidence>
<evidence type="ECO:0000256" key="4">
    <source>
        <dbReference type="ARBA" id="ARBA00022771"/>
    </source>
</evidence>
<dbReference type="PANTHER" id="PTHR23226">
    <property type="entry name" value="ZINC FINGER AND SCAN DOMAIN-CONTAINING"/>
    <property type="match status" value="1"/>
</dbReference>
<accession>A0A6I8N0I1</accession>
<dbReference type="Bgee" id="ENSOANG00000038263">
    <property type="expression patterns" value="Expressed in endometrium and 7 other cell types or tissues"/>
</dbReference>
<keyword evidence="6" id="KW-0805">Transcription regulation</keyword>
<keyword evidence="14" id="KW-1185">Reference proteome</keyword>
<dbReference type="GO" id="GO:0003677">
    <property type="term" value="F:DNA binding"/>
    <property type="evidence" value="ECO:0007669"/>
    <property type="project" value="UniProtKB-KW"/>
</dbReference>
<reference evidence="13" key="3">
    <citation type="submission" date="2025-09" db="UniProtKB">
        <authorList>
            <consortium name="Ensembl"/>
        </authorList>
    </citation>
    <scope>IDENTIFICATION</scope>
    <source>
        <strain evidence="13">Glennie</strain>
    </source>
</reference>
<evidence type="ECO:0000256" key="2">
    <source>
        <dbReference type="ARBA" id="ARBA00022723"/>
    </source>
</evidence>